<evidence type="ECO:0000256" key="16">
    <source>
        <dbReference type="SAM" id="Phobius"/>
    </source>
</evidence>
<dbReference type="SUPFAM" id="SSF56112">
    <property type="entry name" value="Protein kinase-like (PK-like)"/>
    <property type="match status" value="1"/>
</dbReference>
<dbReference type="InterPro" id="IPR011009">
    <property type="entry name" value="Kinase-like_dom_sf"/>
</dbReference>
<dbReference type="Gene3D" id="3.30.200.20">
    <property type="entry name" value="Phosphorylase Kinase, domain 1"/>
    <property type="match status" value="1"/>
</dbReference>
<dbReference type="Gene3D" id="3.30.430.20">
    <property type="entry name" value="Gnk2 domain, C-X8-C-X2-C motif"/>
    <property type="match status" value="2"/>
</dbReference>
<dbReference type="InterPro" id="IPR017441">
    <property type="entry name" value="Protein_kinase_ATP_BS"/>
</dbReference>
<evidence type="ECO:0000256" key="9">
    <source>
        <dbReference type="ARBA" id="ARBA00022777"/>
    </source>
</evidence>
<keyword evidence="3" id="KW-0597">Phosphoprotein</keyword>
<keyword evidence="5 16" id="KW-0812">Transmembrane</keyword>
<organism evidence="20 21">
    <name type="scientific">Morus notabilis</name>
    <dbReference type="NCBI Taxonomy" id="981085"/>
    <lineage>
        <taxon>Eukaryota</taxon>
        <taxon>Viridiplantae</taxon>
        <taxon>Streptophyta</taxon>
        <taxon>Embryophyta</taxon>
        <taxon>Tracheophyta</taxon>
        <taxon>Spermatophyta</taxon>
        <taxon>Magnoliopsida</taxon>
        <taxon>eudicotyledons</taxon>
        <taxon>Gunneridae</taxon>
        <taxon>Pentapetalae</taxon>
        <taxon>rosids</taxon>
        <taxon>fabids</taxon>
        <taxon>Rosales</taxon>
        <taxon>Moraceae</taxon>
        <taxon>Moreae</taxon>
        <taxon>Morus</taxon>
    </lineage>
</organism>
<keyword evidence="4" id="KW-0808">Transferase</keyword>
<keyword evidence="13 20" id="KW-0675">Receptor</keyword>
<keyword evidence="11 16" id="KW-1133">Transmembrane helix</keyword>
<dbReference type="Pfam" id="PF07714">
    <property type="entry name" value="PK_Tyr_Ser-Thr"/>
    <property type="match status" value="1"/>
</dbReference>
<evidence type="ECO:0000256" key="5">
    <source>
        <dbReference type="ARBA" id="ARBA00022692"/>
    </source>
</evidence>
<evidence type="ECO:0000256" key="14">
    <source>
        <dbReference type="ARBA" id="ARBA00023180"/>
    </source>
</evidence>
<accession>W9RHK1</accession>
<evidence type="ECO:0000256" key="7">
    <source>
        <dbReference type="ARBA" id="ARBA00022737"/>
    </source>
</evidence>
<dbReference type="Gene3D" id="1.10.510.10">
    <property type="entry name" value="Transferase(Phosphotransferase) domain 1"/>
    <property type="match status" value="1"/>
</dbReference>
<dbReference type="FunFam" id="3.30.430.20:FF:000003">
    <property type="entry name" value="Cysteine-rich RLK (RECEPTOR-like protein kinase) 10"/>
    <property type="match status" value="1"/>
</dbReference>
<protein>
    <submittedName>
        <fullName evidence="20">Cysteine-rich receptor-like protein kinase 25</fullName>
    </submittedName>
</protein>
<evidence type="ECO:0000256" key="10">
    <source>
        <dbReference type="ARBA" id="ARBA00022840"/>
    </source>
</evidence>
<evidence type="ECO:0000256" key="4">
    <source>
        <dbReference type="ARBA" id="ARBA00022679"/>
    </source>
</evidence>
<evidence type="ECO:0000256" key="8">
    <source>
        <dbReference type="ARBA" id="ARBA00022741"/>
    </source>
</evidence>
<evidence type="ECO:0000256" key="11">
    <source>
        <dbReference type="ARBA" id="ARBA00022989"/>
    </source>
</evidence>
<keyword evidence="9 20" id="KW-0418">Kinase</keyword>
<gene>
    <name evidence="20" type="ORF">L484_010165</name>
</gene>
<feature type="domain" description="Gnk2-homologous" evidence="19">
    <location>
        <begin position="23"/>
        <end position="127"/>
    </location>
</feature>
<feature type="binding site" evidence="15">
    <location>
        <position position="360"/>
    </location>
    <ligand>
        <name>ATP</name>
        <dbReference type="ChEBI" id="CHEBI:30616"/>
    </ligand>
</feature>
<dbReference type="PANTHER" id="PTHR27002">
    <property type="entry name" value="RECEPTOR-LIKE SERINE/THREONINE-PROTEIN KINASE SD1-8"/>
    <property type="match status" value="1"/>
</dbReference>
<evidence type="ECO:0000313" key="20">
    <source>
        <dbReference type="EMBL" id="EXB77339.1"/>
    </source>
</evidence>
<dbReference type="GO" id="GO:0005524">
    <property type="term" value="F:ATP binding"/>
    <property type="evidence" value="ECO:0007669"/>
    <property type="project" value="UniProtKB-UniRule"/>
</dbReference>
<dbReference type="PROSITE" id="PS50011">
    <property type="entry name" value="PROTEIN_KINASE_DOM"/>
    <property type="match status" value="1"/>
</dbReference>
<dbReference type="GO" id="GO:0005886">
    <property type="term" value="C:plasma membrane"/>
    <property type="evidence" value="ECO:0007669"/>
    <property type="project" value="TreeGrafter"/>
</dbReference>
<evidence type="ECO:0000256" key="2">
    <source>
        <dbReference type="ARBA" id="ARBA00022527"/>
    </source>
</evidence>
<evidence type="ECO:0000259" key="19">
    <source>
        <dbReference type="PROSITE" id="PS51473"/>
    </source>
</evidence>
<dbReference type="SMART" id="SM00220">
    <property type="entry name" value="S_TKc"/>
    <property type="match status" value="1"/>
</dbReference>
<dbReference type="FunFam" id="3.30.430.20:FF:000002">
    <property type="entry name" value="Cysteine-rich receptor-like protein kinase 10"/>
    <property type="match status" value="1"/>
</dbReference>
<dbReference type="PROSITE" id="PS00107">
    <property type="entry name" value="PROTEIN_KINASE_ATP"/>
    <property type="match status" value="1"/>
</dbReference>
<dbReference type="AlphaFoldDB" id="W9RHK1"/>
<name>W9RHK1_9ROSA</name>
<keyword evidence="6 17" id="KW-0732">Signal</keyword>
<keyword evidence="2" id="KW-0723">Serine/threonine-protein kinase</keyword>
<dbReference type="Proteomes" id="UP000030645">
    <property type="component" value="Unassembled WGS sequence"/>
</dbReference>
<feature type="signal peptide" evidence="17">
    <location>
        <begin position="1"/>
        <end position="20"/>
    </location>
</feature>
<dbReference type="eggNOG" id="ENOG502QWDY">
    <property type="taxonomic scope" value="Eukaryota"/>
</dbReference>
<dbReference type="InterPro" id="IPR008271">
    <property type="entry name" value="Ser/Thr_kinase_AS"/>
</dbReference>
<keyword evidence="21" id="KW-1185">Reference proteome</keyword>
<dbReference type="CDD" id="cd23509">
    <property type="entry name" value="Gnk2-like"/>
    <property type="match status" value="2"/>
</dbReference>
<proteinExistence type="predicted"/>
<evidence type="ECO:0000256" key="3">
    <source>
        <dbReference type="ARBA" id="ARBA00022553"/>
    </source>
</evidence>
<dbReference type="FunFam" id="3.30.200.20:FF:000142">
    <property type="entry name" value="Cysteine-rich receptor-like protein kinase 10"/>
    <property type="match status" value="1"/>
</dbReference>
<dbReference type="PROSITE" id="PS51473">
    <property type="entry name" value="GNK2"/>
    <property type="match status" value="2"/>
</dbReference>
<keyword evidence="14" id="KW-0325">Glycoprotein</keyword>
<dbReference type="PANTHER" id="PTHR27002:SF1050">
    <property type="entry name" value="CYSTEINE-RICH RECEPTOR-LIKE PROTEIN KINASE 5"/>
    <property type="match status" value="1"/>
</dbReference>
<dbReference type="PROSITE" id="PS00108">
    <property type="entry name" value="PROTEIN_KINASE_ST"/>
    <property type="match status" value="1"/>
</dbReference>
<dbReference type="CDD" id="cd14066">
    <property type="entry name" value="STKc_IRAK"/>
    <property type="match status" value="1"/>
</dbReference>
<evidence type="ECO:0000256" key="13">
    <source>
        <dbReference type="ARBA" id="ARBA00023170"/>
    </source>
</evidence>
<dbReference type="EMBL" id="KE344746">
    <property type="protein sequence ID" value="EXB77339.1"/>
    <property type="molecule type" value="Genomic_DNA"/>
</dbReference>
<keyword evidence="8 15" id="KW-0547">Nucleotide-binding</keyword>
<keyword evidence="12 16" id="KW-0472">Membrane</keyword>
<evidence type="ECO:0000256" key="1">
    <source>
        <dbReference type="ARBA" id="ARBA00004167"/>
    </source>
</evidence>
<evidence type="ECO:0000256" key="15">
    <source>
        <dbReference type="PROSITE-ProRule" id="PRU10141"/>
    </source>
</evidence>
<dbReference type="Pfam" id="PF01657">
    <property type="entry name" value="Stress-antifung"/>
    <property type="match status" value="2"/>
</dbReference>
<dbReference type="GO" id="GO:0004674">
    <property type="term" value="F:protein serine/threonine kinase activity"/>
    <property type="evidence" value="ECO:0007669"/>
    <property type="project" value="UniProtKB-KW"/>
</dbReference>
<dbReference type="GO" id="GO:0042742">
    <property type="term" value="P:defense response to bacterium"/>
    <property type="evidence" value="ECO:0007669"/>
    <property type="project" value="TreeGrafter"/>
</dbReference>
<reference evidence="21" key="1">
    <citation type="submission" date="2013-01" db="EMBL/GenBank/DDBJ databases">
        <title>Draft Genome Sequence of a Mulberry Tree, Morus notabilis C.K. Schneid.</title>
        <authorList>
            <person name="He N."/>
            <person name="Zhao S."/>
        </authorList>
    </citation>
    <scope>NUCLEOTIDE SEQUENCE</scope>
</reference>
<dbReference type="InterPro" id="IPR038408">
    <property type="entry name" value="GNK2_sf"/>
</dbReference>
<feature type="chain" id="PRO_5004931405" evidence="17">
    <location>
        <begin position="21"/>
        <end position="731"/>
    </location>
</feature>
<feature type="transmembrane region" description="Helical" evidence="16">
    <location>
        <begin position="270"/>
        <end position="294"/>
    </location>
</feature>
<dbReference type="InterPro" id="IPR000719">
    <property type="entry name" value="Prot_kinase_dom"/>
</dbReference>
<comment type="subcellular location">
    <subcellularLocation>
        <location evidence="1">Membrane</location>
        <topology evidence="1">Single-pass membrane protein</topology>
    </subcellularLocation>
</comment>
<evidence type="ECO:0000256" key="12">
    <source>
        <dbReference type="ARBA" id="ARBA00023136"/>
    </source>
</evidence>
<keyword evidence="10 15" id="KW-0067">ATP-binding</keyword>
<keyword evidence="7" id="KW-0677">Repeat</keyword>
<dbReference type="GO" id="GO:0009737">
    <property type="term" value="P:response to abscisic acid"/>
    <property type="evidence" value="ECO:0007669"/>
    <property type="project" value="UniProtKB-ARBA"/>
</dbReference>
<dbReference type="FunFam" id="1.10.510.10:FF:000343">
    <property type="entry name" value="Cysteine-rich receptor-like protein kinase 28"/>
    <property type="match status" value="1"/>
</dbReference>
<dbReference type="STRING" id="981085.W9RHK1"/>
<evidence type="ECO:0000256" key="6">
    <source>
        <dbReference type="ARBA" id="ARBA00022729"/>
    </source>
</evidence>
<evidence type="ECO:0000259" key="18">
    <source>
        <dbReference type="PROSITE" id="PS50011"/>
    </source>
</evidence>
<feature type="domain" description="Gnk2-homologous" evidence="19">
    <location>
        <begin position="134"/>
        <end position="243"/>
    </location>
</feature>
<evidence type="ECO:0000256" key="17">
    <source>
        <dbReference type="SAM" id="SignalP"/>
    </source>
</evidence>
<sequence length="731" mass="81048">MPCIILVTFLSSLGILHIEAAPTYVHSTCSTTGNFTKNSLYQSNLNLLLSSLSSNATTHFFYNTTVAAATSDAVYGLFLCRGDIDDASVCQACVAAAAEEVPKKCPRQKEAIIWNEECMLRYANRSFFGVMDEYPNDYFVENSNPVSDSDRFNEIVAKTVKEAATAAAAAGGPGEKKFAAKEANFSEFRTVYSLVECTPDLSSMDCRRCLDTAIAELPNCCSGEDRVTYLYPSCYLSYDKSRFYNQIVAPTPSPPQIIPQEKSKSSTLKIVAIVVPTAAIAVLFLILGCYCFAIRRAKNKYKFMNEDNAVDIITIESLQCDFATIEAATNNFSLNNKLGQGGFGDVYKGILSNGQEIAVKRLLRSSAEKGVDEFKNEVVLLAKLQHKNLVRLLGFCLAGEEKLLVYEFVPNKSLDYFIYDPRKQGDLNWSTRHKIIVGIAKGILYLHEDSRLKIIHRDLKPGNILLDADYEPKISDFGLARLFEVDQTRADTSRVAGTLGYMSPEYALHGRLSLKSDVYSFGVIILEIISGERNTNFHQSHHDAEDFLSYAWKLWKDGTPWKLLDQKLIASSYSEIEVARCVHIGLLCVQGDPEVRPKTATIVLMLNNSSIPLSPPQRPAYYSRTDIDKSESELMLDESTSREIPLGTSSPATIGGSDTGFSYNYAACRFNLHVEWAYAPEIANWEGQEHPLVYCLPENVSYDGLVCCACNSAIPVVLGYTAVLLVIMVHI</sequence>
<dbReference type="InterPro" id="IPR001245">
    <property type="entry name" value="Ser-Thr/Tyr_kinase_cat_dom"/>
</dbReference>
<feature type="domain" description="Protein kinase" evidence="18">
    <location>
        <begin position="332"/>
        <end position="611"/>
    </location>
</feature>
<dbReference type="InterPro" id="IPR002902">
    <property type="entry name" value="GNK2"/>
</dbReference>
<evidence type="ECO:0000313" key="21">
    <source>
        <dbReference type="Proteomes" id="UP000030645"/>
    </source>
</evidence>